<dbReference type="Pfam" id="PF00857">
    <property type="entry name" value="Isochorismatase"/>
    <property type="match status" value="1"/>
</dbReference>
<evidence type="ECO:0000256" key="6">
    <source>
        <dbReference type="ARBA" id="ARBA00039017"/>
    </source>
</evidence>
<dbReference type="STRING" id="1908236.BEN48_09125"/>
<evidence type="ECO:0000256" key="2">
    <source>
        <dbReference type="ARBA" id="ARBA00022642"/>
    </source>
</evidence>
<evidence type="ECO:0000256" key="4">
    <source>
        <dbReference type="ARBA" id="ARBA00022801"/>
    </source>
</evidence>
<dbReference type="CDD" id="cd01011">
    <property type="entry name" value="nicotinamidase"/>
    <property type="match status" value="1"/>
</dbReference>
<feature type="domain" description="Isochorismatase-like" evidence="9">
    <location>
        <begin position="3"/>
        <end position="196"/>
    </location>
</feature>
<reference evidence="10 11" key="1">
    <citation type="submission" date="2016-08" db="EMBL/GenBank/DDBJ databases">
        <title>Hymenobacter coccineus sp. nov., Hymenobacter lapidarius sp. nov. and Hymenobacter glacialis sp. nov., isolated from Antarctic soil.</title>
        <authorList>
            <person name="Sedlacek I."/>
            <person name="Kralova S."/>
            <person name="Kyrova K."/>
            <person name="Maslanova I."/>
            <person name="Stankova E."/>
            <person name="Vrbovska V."/>
            <person name="Nemec M."/>
            <person name="Bartak M."/>
            <person name="Svec P."/>
            <person name="Busse H.-J."/>
            <person name="Pantucek R."/>
        </authorList>
    </citation>
    <scope>NUCLEOTIDE SEQUENCE [LARGE SCALE GENOMIC DNA]</scope>
    <source>
        <strain evidence="10 11">CCM 8648</strain>
    </source>
</reference>
<sequence length="210" mass="22346">MKALLLIDIQNDFVPGGRLAVPGGDAIIPLVNSLQTKFDLVVASQDWHPAGHLSFASSHPGRAPFEQIDLHGLPQTLWPDHCVQETPGAALHPALDTRRVEAIFRKGMAPDIDSYSAFFDNGHRKATGLTAYLRGRGVTDVYLAGLAGDFCVYFSALDALAAGFTTHVVTDATRAISDDGFRAALADMETKGAHLVLSSDLVADPGALLN</sequence>
<name>A0A1G1TCH6_9BACT</name>
<dbReference type="Proteomes" id="UP000177791">
    <property type="component" value="Unassembled WGS sequence"/>
</dbReference>
<evidence type="ECO:0000256" key="3">
    <source>
        <dbReference type="ARBA" id="ARBA00022723"/>
    </source>
</evidence>
<evidence type="ECO:0000256" key="7">
    <source>
        <dbReference type="ARBA" id="ARBA00043224"/>
    </source>
</evidence>
<comment type="caution">
    <text evidence="10">The sequence shown here is derived from an EMBL/GenBank/DDBJ whole genome shotgun (WGS) entry which is preliminary data.</text>
</comment>
<evidence type="ECO:0000256" key="8">
    <source>
        <dbReference type="ARBA" id="ARBA00072277"/>
    </source>
</evidence>
<evidence type="ECO:0000313" key="10">
    <source>
        <dbReference type="EMBL" id="OGX88538.1"/>
    </source>
</evidence>
<protein>
    <recommendedName>
        <fullName evidence="8">Nicotinamidase</fullName>
        <ecNumber evidence="6">3.5.1.19</ecNumber>
    </recommendedName>
    <alternativeName>
        <fullName evidence="7">Nicotinamide deamidase</fullName>
    </alternativeName>
</protein>
<gene>
    <name evidence="10" type="ORF">BEN48_09125</name>
</gene>
<evidence type="ECO:0000313" key="11">
    <source>
        <dbReference type="Proteomes" id="UP000177791"/>
    </source>
</evidence>
<dbReference type="InterPro" id="IPR036380">
    <property type="entry name" value="Isochorismatase-like_sf"/>
</dbReference>
<dbReference type="GO" id="GO:0046872">
    <property type="term" value="F:metal ion binding"/>
    <property type="evidence" value="ECO:0007669"/>
    <property type="project" value="UniProtKB-KW"/>
</dbReference>
<dbReference type="GO" id="GO:0019363">
    <property type="term" value="P:pyridine nucleotide biosynthetic process"/>
    <property type="evidence" value="ECO:0007669"/>
    <property type="project" value="UniProtKB-KW"/>
</dbReference>
<dbReference type="EC" id="3.5.1.19" evidence="6"/>
<dbReference type="GO" id="GO:0008936">
    <property type="term" value="F:nicotinamidase activity"/>
    <property type="evidence" value="ECO:0007669"/>
    <property type="project" value="UniProtKB-EC"/>
</dbReference>
<dbReference type="OrthoDB" id="9791276at2"/>
<comment type="pathway">
    <text evidence="5">Cofactor biosynthesis; nicotinate biosynthesis; nicotinate from nicotinamide: step 1/1.</text>
</comment>
<dbReference type="SUPFAM" id="SSF52499">
    <property type="entry name" value="Isochorismatase-like hydrolases"/>
    <property type="match status" value="1"/>
</dbReference>
<dbReference type="InterPro" id="IPR052347">
    <property type="entry name" value="Isochorismatase_Nicotinamidase"/>
</dbReference>
<dbReference type="AlphaFoldDB" id="A0A1G1TCH6"/>
<dbReference type="NCBIfam" id="NF008623">
    <property type="entry name" value="PRK11609.1"/>
    <property type="match status" value="1"/>
</dbReference>
<dbReference type="EMBL" id="MDZC01000015">
    <property type="protein sequence ID" value="OGX88538.1"/>
    <property type="molecule type" value="Genomic_DNA"/>
</dbReference>
<dbReference type="PANTHER" id="PTHR11080:SF2">
    <property type="entry name" value="LD05707P"/>
    <property type="match status" value="1"/>
</dbReference>
<dbReference type="PANTHER" id="PTHR11080">
    <property type="entry name" value="PYRAZINAMIDASE/NICOTINAMIDASE"/>
    <property type="match status" value="1"/>
</dbReference>
<dbReference type="FunFam" id="3.40.50.850:FF:000006">
    <property type="entry name" value="Bifunctional pyrazinamidase/nicotinamidase"/>
    <property type="match status" value="1"/>
</dbReference>
<organism evidence="10 11">
    <name type="scientific">Hymenobacter glacialis</name>
    <dbReference type="NCBI Taxonomy" id="1908236"/>
    <lineage>
        <taxon>Bacteria</taxon>
        <taxon>Pseudomonadati</taxon>
        <taxon>Bacteroidota</taxon>
        <taxon>Cytophagia</taxon>
        <taxon>Cytophagales</taxon>
        <taxon>Hymenobacteraceae</taxon>
        <taxon>Hymenobacter</taxon>
    </lineage>
</organism>
<comment type="similarity">
    <text evidence="1">Belongs to the isochorismatase family.</text>
</comment>
<keyword evidence="4" id="KW-0378">Hydrolase</keyword>
<keyword evidence="2" id="KW-0662">Pyridine nucleotide biosynthesis</keyword>
<evidence type="ECO:0000259" key="9">
    <source>
        <dbReference type="Pfam" id="PF00857"/>
    </source>
</evidence>
<accession>A0A1G1TCH6</accession>
<keyword evidence="11" id="KW-1185">Reference proteome</keyword>
<evidence type="ECO:0000256" key="1">
    <source>
        <dbReference type="ARBA" id="ARBA00006336"/>
    </source>
</evidence>
<dbReference type="InterPro" id="IPR000868">
    <property type="entry name" value="Isochorismatase-like_dom"/>
</dbReference>
<proteinExistence type="inferred from homology"/>
<dbReference type="Gene3D" id="3.40.50.850">
    <property type="entry name" value="Isochorismatase-like"/>
    <property type="match status" value="1"/>
</dbReference>
<keyword evidence="3" id="KW-0479">Metal-binding</keyword>
<evidence type="ECO:0000256" key="5">
    <source>
        <dbReference type="ARBA" id="ARBA00037900"/>
    </source>
</evidence>